<proteinExistence type="predicted"/>
<dbReference type="OrthoDB" id="7596112at2"/>
<dbReference type="AlphaFoldDB" id="A0A317MYX5"/>
<dbReference type="InterPro" id="IPR016755">
    <property type="entry name" value="UCP019302"/>
</dbReference>
<comment type="caution">
    <text evidence="1">The sequence shown here is derived from an EMBL/GenBank/DDBJ whole genome shotgun (WGS) entry which is preliminary data.</text>
</comment>
<dbReference type="RefSeq" id="WP_110017204.1">
    <property type="nucleotide sequence ID" value="NZ_QGTJ01000002.1"/>
</dbReference>
<protein>
    <recommendedName>
        <fullName evidence="3">DUF2322 family protein</fullName>
    </recommendedName>
</protein>
<evidence type="ECO:0000313" key="1">
    <source>
        <dbReference type="EMBL" id="PWV64548.1"/>
    </source>
</evidence>
<sequence>MTFSEVLATLPPVAHLAALELYAGEVPAGRIDNRPGQAGSLAVYHAVAVDGCIDAAAAQRALELYAEHTADAEQHPGKHPNIDRLRQLIARDERLRVVAVTR</sequence>
<accession>A0A317MYX5</accession>
<organism evidence="1 2">
    <name type="scientific">Plasticicumulans acidivorans</name>
    <dbReference type="NCBI Taxonomy" id="886464"/>
    <lineage>
        <taxon>Bacteria</taxon>
        <taxon>Pseudomonadati</taxon>
        <taxon>Pseudomonadota</taxon>
        <taxon>Gammaproteobacteria</taxon>
        <taxon>Candidatus Competibacteraceae</taxon>
        <taxon>Plasticicumulans</taxon>
    </lineage>
</organism>
<name>A0A317MYX5_9GAMM</name>
<dbReference type="Proteomes" id="UP000246569">
    <property type="component" value="Unassembled WGS sequence"/>
</dbReference>
<reference evidence="1 2" key="1">
    <citation type="submission" date="2018-05" db="EMBL/GenBank/DDBJ databases">
        <title>Genomic Encyclopedia of Type Strains, Phase IV (KMG-IV): sequencing the most valuable type-strain genomes for metagenomic binning, comparative biology and taxonomic classification.</title>
        <authorList>
            <person name="Goeker M."/>
        </authorList>
    </citation>
    <scope>NUCLEOTIDE SEQUENCE [LARGE SCALE GENOMIC DNA]</scope>
    <source>
        <strain evidence="1 2">DSM 23606</strain>
    </source>
</reference>
<keyword evidence="2" id="KW-1185">Reference proteome</keyword>
<dbReference type="EMBL" id="QGTJ01000002">
    <property type="protein sequence ID" value="PWV64548.1"/>
    <property type="molecule type" value="Genomic_DNA"/>
</dbReference>
<evidence type="ECO:0008006" key="3">
    <source>
        <dbReference type="Google" id="ProtNLM"/>
    </source>
</evidence>
<evidence type="ECO:0000313" key="2">
    <source>
        <dbReference type="Proteomes" id="UP000246569"/>
    </source>
</evidence>
<dbReference type="Pfam" id="PF10084">
    <property type="entry name" value="DUF2322"/>
    <property type="match status" value="1"/>
</dbReference>
<gene>
    <name evidence="1" type="ORF">C7443_102198</name>
</gene>